<evidence type="ECO:0000313" key="6">
    <source>
        <dbReference type="EMBL" id="KAK6920329.1"/>
    </source>
</evidence>
<dbReference type="PROSITE" id="PS50842">
    <property type="entry name" value="EXPANSIN_EG45"/>
    <property type="match status" value="1"/>
</dbReference>
<sequence>MVHVVFNQGYFLYCLVTLYSFSSYTHAWAPAGATWYGSPTGFGSEGGACGYGGAVGQPPFSSMISAGGPSLYKGGQGCGVCYQVRCGSNAACSGNPVTVVITDECPGCVAEPVHFDLSGTAFGAMAKPGQADQLRNAGNVQIEYQRQVEIDLVRDLQQVQCNYPGVTIVFTVDPGSTKNYFVTLIEFEDGDGDLGKVDLLVGGAWLPLQRSHGAVWMINSGTELSGAFSIRLTTLASGKTLVANNVIPADWLPGHSYRSSVNFN</sequence>
<accession>A0AAN8UWB0</accession>
<dbReference type="SUPFAM" id="SSF49590">
    <property type="entry name" value="PHL pollen allergen"/>
    <property type="match status" value="1"/>
</dbReference>
<dbReference type="PROSITE" id="PS50843">
    <property type="entry name" value="EXPANSIN_CBD"/>
    <property type="match status" value="1"/>
</dbReference>
<organism evidence="6 7">
    <name type="scientific">Dillenia turbinata</name>
    <dbReference type="NCBI Taxonomy" id="194707"/>
    <lineage>
        <taxon>Eukaryota</taxon>
        <taxon>Viridiplantae</taxon>
        <taxon>Streptophyta</taxon>
        <taxon>Embryophyta</taxon>
        <taxon>Tracheophyta</taxon>
        <taxon>Spermatophyta</taxon>
        <taxon>Magnoliopsida</taxon>
        <taxon>eudicotyledons</taxon>
        <taxon>Gunneridae</taxon>
        <taxon>Pentapetalae</taxon>
        <taxon>Dilleniales</taxon>
        <taxon>Dilleniaceae</taxon>
        <taxon>Dillenia</taxon>
    </lineage>
</organism>
<keyword evidence="2" id="KW-0964">Secreted</keyword>
<keyword evidence="7" id="KW-1185">Reference proteome</keyword>
<dbReference type="InterPro" id="IPR036749">
    <property type="entry name" value="Expansin_CBD_sf"/>
</dbReference>
<comment type="subcellular location">
    <subcellularLocation>
        <location evidence="1">Secreted</location>
    </subcellularLocation>
</comment>
<comment type="caution">
    <text evidence="6">The sequence shown here is derived from an EMBL/GenBank/DDBJ whole genome shotgun (WGS) entry which is preliminary data.</text>
</comment>
<dbReference type="Gene3D" id="2.40.40.10">
    <property type="entry name" value="RlpA-like domain"/>
    <property type="match status" value="1"/>
</dbReference>
<dbReference type="Pfam" id="PF03330">
    <property type="entry name" value="DPBB_1"/>
    <property type="match status" value="1"/>
</dbReference>
<dbReference type="PRINTS" id="PR00829">
    <property type="entry name" value="LOLP1ALLERGN"/>
</dbReference>
<dbReference type="SMART" id="SM00837">
    <property type="entry name" value="DPBB_1"/>
    <property type="match status" value="1"/>
</dbReference>
<dbReference type="AlphaFoldDB" id="A0AAN8UWB0"/>
<gene>
    <name evidence="6" type="ORF">RJ641_016233</name>
</gene>
<dbReference type="PANTHER" id="PTHR31692">
    <property type="entry name" value="EXPANSIN-B3"/>
    <property type="match status" value="1"/>
</dbReference>
<dbReference type="CDD" id="cd22275">
    <property type="entry name" value="DPBB_EXPB_N"/>
    <property type="match status" value="1"/>
</dbReference>
<dbReference type="GO" id="GO:0009653">
    <property type="term" value="P:anatomical structure morphogenesis"/>
    <property type="evidence" value="ECO:0007669"/>
    <property type="project" value="UniProtKB-ARBA"/>
</dbReference>
<name>A0AAN8UWB0_9MAGN</name>
<dbReference type="Gene3D" id="2.60.40.760">
    <property type="entry name" value="Expansin, cellulose-binding-like domain"/>
    <property type="match status" value="1"/>
</dbReference>
<evidence type="ECO:0000256" key="3">
    <source>
        <dbReference type="RuleBase" id="RU003460"/>
    </source>
</evidence>
<dbReference type="EMBL" id="JBAMMX010000021">
    <property type="protein sequence ID" value="KAK6920329.1"/>
    <property type="molecule type" value="Genomic_DNA"/>
</dbReference>
<reference evidence="6 7" key="1">
    <citation type="submission" date="2023-12" db="EMBL/GenBank/DDBJ databases">
        <title>A high-quality genome assembly for Dillenia turbinata (Dilleniales).</title>
        <authorList>
            <person name="Chanderbali A."/>
        </authorList>
    </citation>
    <scope>NUCLEOTIDE SEQUENCE [LARGE SCALE GENOMIC DNA]</scope>
    <source>
        <strain evidence="6">LSX21</strain>
        <tissue evidence="6">Leaf</tissue>
    </source>
</reference>
<evidence type="ECO:0000313" key="7">
    <source>
        <dbReference type="Proteomes" id="UP001370490"/>
    </source>
</evidence>
<dbReference type="Pfam" id="PF01357">
    <property type="entry name" value="Expansin_C"/>
    <property type="match status" value="1"/>
</dbReference>
<dbReference type="PRINTS" id="PR01225">
    <property type="entry name" value="EXPANSNFAMLY"/>
</dbReference>
<dbReference type="InterPro" id="IPR007117">
    <property type="entry name" value="Expansin_CBD"/>
</dbReference>
<feature type="domain" description="Expansin-like CBD" evidence="5">
    <location>
        <begin position="179"/>
        <end position="259"/>
    </location>
</feature>
<dbReference type="InterPro" id="IPR005795">
    <property type="entry name" value="LolPI"/>
</dbReference>
<protein>
    <submittedName>
        <fullName evidence="6">RlpA-like protein, double-psi beta-barrel domain</fullName>
    </submittedName>
</protein>
<dbReference type="GO" id="GO:0005576">
    <property type="term" value="C:extracellular region"/>
    <property type="evidence" value="ECO:0007669"/>
    <property type="project" value="UniProtKB-SubCell"/>
</dbReference>
<evidence type="ECO:0000259" key="4">
    <source>
        <dbReference type="PROSITE" id="PS50842"/>
    </source>
</evidence>
<proteinExistence type="inferred from homology"/>
<evidence type="ECO:0000256" key="2">
    <source>
        <dbReference type="ARBA" id="ARBA00022525"/>
    </source>
</evidence>
<dbReference type="SUPFAM" id="SSF50685">
    <property type="entry name" value="Barwin-like endoglucanases"/>
    <property type="match status" value="1"/>
</dbReference>
<evidence type="ECO:0000259" key="5">
    <source>
        <dbReference type="PROSITE" id="PS50843"/>
    </source>
</evidence>
<dbReference type="InterPro" id="IPR007118">
    <property type="entry name" value="Expan_Lol_pI"/>
</dbReference>
<comment type="similarity">
    <text evidence="3">Belongs to the expansin family.</text>
</comment>
<dbReference type="Proteomes" id="UP001370490">
    <property type="component" value="Unassembled WGS sequence"/>
</dbReference>
<dbReference type="InterPro" id="IPR009009">
    <property type="entry name" value="RlpA-like_DPBB"/>
</dbReference>
<feature type="domain" description="Expansin-like EG45" evidence="4">
    <location>
        <begin position="46"/>
        <end position="146"/>
    </location>
</feature>
<evidence type="ECO:0000256" key="1">
    <source>
        <dbReference type="ARBA" id="ARBA00004613"/>
    </source>
</evidence>
<dbReference type="InterPro" id="IPR036908">
    <property type="entry name" value="RlpA-like_sf"/>
</dbReference>
<dbReference type="InterPro" id="IPR007112">
    <property type="entry name" value="Expansin/allergen_DPBB_dom"/>
</dbReference>
<dbReference type="PANTHER" id="PTHR31692:SF56">
    <property type="entry name" value="EXPANSIN-B2-RELATED"/>
    <property type="match status" value="1"/>
</dbReference>